<protein>
    <recommendedName>
        <fullName evidence="3">Integrase catalytic domain-containing protein</fullName>
    </recommendedName>
</protein>
<evidence type="ECO:0008006" key="3">
    <source>
        <dbReference type="Google" id="ProtNLM"/>
    </source>
</evidence>
<accession>A0AAN2CAE9</accession>
<dbReference type="KEGG" id="vab:WPS_21290"/>
<name>A0AAN2CAE9_UNVUL</name>
<dbReference type="AlphaFoldDB" id="A0AAN2CAE9"/>
<sequence>MTAQPVCDLLDKMGVARSYSRPRVSDDNPFIESSFKTLKYQPTFPSAFGSLEVY</sequence>
<evidence type="ECO:0000313" key="2">
    <source>
        <dbReference type="Proteomes" id="UP001317532"/>
    </source>
</evidence>
<proteinExistence type="predicted"/>
<dbReference type="SUPFAM" id="SSF53098">
    <property type="entry name" value="Ribonuclease H-like"/>
    <property type="match status" value="1"/>
</dbReference>
<dbReference type="EMBL" id="AP025523">
    <property type="protein sequence ID" value="BDE06853.1"/>
    <property type="molecule type" value="Genomic_DNA"/>
</dbReference>
<dbReference type="Proteomes" id="UP001317532">
    <property type="component" value="Chromosome"/>
</dbReference>
<reference evidence="1 2" key="1">
    <citation type="journal article" date="2022" name="ISME Commun">
        <title>Vulcanimicrobium alpinus gen. nov. sp. nov., the first cultivated representative of the candidate phylum 'Eremiobacterota', is a metabolically versatile aerobic anoxygenic phototroph.</title>
        <authorList>
            <person name="Yabe S."/>
            <person name="Muto K."/>
            <person name="Abe K."/>
            <person name="Yokota A."/>
            <person name="Staudigel H."/>
            <person name="Tebo B.M."/>
        </authorList>
    </citation>
    <scope>NUCLEOTIDE SEQUENCE [LARGE SCALE GENOMIC DNA]</scope>
    <source>
        <strain evidence="1 2">WC8-2</strain>
    </source>
</reference>
<dbReference type="InterPro" id="IPR012337">
    <property type="entry name" value="RNaseH-like_sf"/>
</dbReference>
<organism evidence="1 2">
    <name type="scientific">Vulcanimicrobium alpinum</name>
    <dbReference type="NCBI Taxonomy" id="3016050"/>
    <lineage>
        <taxon>Bacteria</taxon>
        <taxon>Bacillati</taxon>
        <taxon>Vulcanimicrobiota</taxon>
        <taxon>Vulcanimicrobiia</taxon>
        <taxon>Vulcanimicrobiales</taxon>
        <taxon>Vulcanimicrobiaceae</taxon>
        <taxon>Vulcanimicrobium</taxon>
    </lineage>
</organism>
<evidence type="ECO:0000313" key="1">
    <source>
        <dbReference type="EMBL" id="BDE06853.1"/>
    </source>
</evidence>
<keyword evidence="2" id="KW-1185">Reference proteome</keyword>
<gene>
    <name evidence="1" type="ORF">WPS_21290</name>
</gene>